<dbReference type="InterPro" id="IPR043502">
    <property type="entry name" value="DNA/RNA_pol_sf"/>
</dbReference>
<dbReference type="InterPro" id="IPR041373">
    <property type="entry name" value="RT_RNaseH"/>
</dbReference>
<dbReference type="GO" id="GO:0004519">
    <property type="term" value="F:endonuclease activity"/>
    <property type="evidence" value="ECO:0007669"/>
    <property type="project" value="UniProtKB-KW"/>
</dbReference>
<proteinExistence type="predicted"/>
<dbReference type="SUPFAM" id="SSF56672">
    <property type="entry name" value="DNA/RNA polymerases"/>
    <property type="match status" value="1"/>
</dbReference>
<dbReference type="OrthoDB" id="76385at2759"/>
<keyword evidence="2" id="KW-0548">Nucleotidyltransferase</keyword>
<dbReference type="Gene3D" id="3.10.10.10">
    <property type="entry name" value="HIV Type 1 Reverse Transcriptase, subunit A, domain 1"/>
    <property type="match status" value="1"/>
</dbReference>
<dbReference type="GO" id="GO:0003964">
    <property type="term" value="F:RNA-directed DNA polymerase activity"/>
    <property type="evidence" value="ECO:0007669"/>
    <property type="project" value="UniProtKB-KW"/>
</dbReference>
<dbReference type="InterPro" id="IPR043128">
    <property type="entry name" value="Rev_trsase/Diguanyl_cyclase"/>
</dbReference>
<comment type="caution">
    <text evidence="10">The sequence shown here is derived from an EMBL/GenBank/DDBJ whole genome shotgun (WGS) entry which is preliminary data.</text>
</comment>
<evidence type="ECO:0000256" key="4">
    <source>
        <dbReference type="ARBA" id="ARBA00022759"/>
    </source>
</evidence>
<dbReference type="Gene3D" id="3.30.420.10">
    <property type="entry name" value="Ribonuclease H-like superfamily/Ribonuclease H"/>
    <property type="match status" value="1"/>
</dbReference>
<keyword evidence="3" id="KW-0540">Nuclease</keyword>
<dbReference type="PANTHER" id="PTHR37984:SF5">
    <property type="entry name" value="PROTEIN NYNRIN-LIKE"/>
    <property type="match status" value="1"/>
</dbReference>
<dbReference type="Gene3D" id="3.30.70.270">
    <property type="match status" value="2"/>
</dbReference>
<reference evidence="10" key="1">
    <citation type="submission" date="2023-04" db="EMBL/GenBank/DDBJ databases">
        <title>Phytophthora fragariaefolia NBRC 109709.</title>
        <authorList>
            <person name="Ichikawa N."/>
            <person name="Sato H."/>
            <person name="Tonouchi N."/>
        </authorList>
    </citation>
    <scope>NUCLEOTIDE SEQUENCE</scope>
    <source>
        <strain evidence="10">NBRC 109709</strain>
    </source>
</reference>
<evidence type="ECO:0000256" key="2">
    <source>
        <dbReference type="ARBA" id="ARBA00022695"/>
    </source>
</evidence>
<dbReference type="PROSITE" id="PS50878">
    <property type="entry name" value="RT_POL"/>
    <property type="match status" value="1"/>
</dbReference>
<feature type="region of interest" description="Disordered" evidence="7">
    <location>
        <begin position="784"/>
        <end position="807"/>
    </location>
</feature>
<dbReference type="PROSITE" id="PS50994">
    <property type="entry name" value="INTEGRASE"/>
    <property type="match status" value="1"/>
</dbReference>
<feature type="compositionally biased region" description="Polar residues" evidence="7">
    <location>
        <begin position="786"/>
        <end position="797"/>
    </location>
</feature>
<name>A0A9W6U8V3_9STRA</name>
<keyword evidence="6" id="KW-0695">RNA-directed DNA polymerase</keyword>
<feature type="domain" description="Reverse transcriptase" evidence="8">
    <location>
        <begin position="1"/>
        <end position="235"/>
    </location>
</feature>
<keyword evidence="5" id="KW-0378">Hydrolase</keyword>
<evidence type="ECO:0000313" key="11">
    <source>
        <dbReference type="Proteomes" id="UP001165121"/>
    </source>
</evidence>
<evidence type="ECO:0000313" key="10">
    <source>
        <dbReference type="EMBL" id="GMF28513.1"/>
    </source>
</evidence>
<dbReference type="Proteomes" id="UP001165121">
    <property type="component" value="Unassembled WGS sequence"/>
</dbReference>
<dbReference type="InterPro" id="IPR050951">
    <property type="entry name" value="Retrovirus_Pol_polyprotein"/>
</dbReference>
<keyword evidence="11" id="KW-1185">Reference proteome</keyword>
<evidence type="ECO:0000256" key="1">
    <source>
        <dbReference type="ARBA" id="ARBA00022679"/>
    </source>
</evidence>
<sequence>MSKRRLLCDIWAVSPPVDVPPLRVQLKPHATPVRCSARRYAPMERAFMDAHLAELEDLGLVYRNYSSRWALAPRIVPKPPPADFRMCIDSRAVNDIGMQWPMPQLDAVITHVAGAKVFFIFDWFRGYWQLPLHPDSQEIFTFMTHRGMYTPTRVPMGAKDAVAYCQSVVELIFGDLLYSGVLVWLDDILGYAESEEELMELLEKVLQRCAKFGVKLNPAKCQFFVKEVTWCGKVISADGVTHSPERVQGLVDLASPTTAADLQQFVCAINWMRASIPEFACVTAPLYDILEKAMQVSGARTKRKLGKVSLASVGWGEQEEECLAQVKSKLLGIVPLAHPRADWDLVLVADASLNHWGSILTQLPPEDASKPLLKQRHQPLAFLSGHFRGSSHSWPTIEKEAFALVESCKRLEYLLLRPRGFRLLTDHRNLVYISNPYAMDSNMQRYQADKLQRWSMSLTCFQYEIEHIRGEDNVWGDLLSRWGAPLDASRSARMHQLAIIDQVSPLQNSTFEWPTYEDIVRSQNTALSRQVKSNIRWDDPRGAFTDKDNRVWIPDDATDLQQRLCVISHAGASGHRGVDASTSILSDTFVWDTLSTDMASLSEQSTGYVLVLKDNMSGYVELVECARATSEFAYQGLIDWFKRFGVVHTWVSDQGPHFTSDVIDRLRHILGAHHHFVTAYSPLANGSVEVVNRLLLRSLKAMASELKLQIKQWSTLQPLVQAALNGMPSDRLGAIAPITAFTGLPGSSQLNAIFPPTFAENCSLSWAEEQQQKRPREVRTALDAIHQQSSETSSRKNAQARGRRAKNPECGWQSSQLAIFCWQLQQSKAAAN</sequence>
<gene>
    <name evidence="10" type="ORF">Pfra01_000591800</name>
</gene>
<keyword evidence="4" id="KW-0255">Endonuclease</keyword>
<dbReference type="InterPro" id="IPR001584">
    <property type="entry name" value="Integrase_cat-core"/>
</dbReference>
<dbReference type="GO" id="GO:0016787">
    <property type="term" value="F:hydrolase activity"/>
    <property type="evidence" value="ECO:0007669"/>
    <property type="project" value="UniProtKB-KW"/>
</dbReference>
<evidence type="ECO:0000259" key="8">
    <source>
        <dbReference type="PROSITE" id="PS50878"/>
    </source>
</evidence>
<dbReference type="GO" id="GO:0015074">
    <property type="term" value="P:DNA integration"/>
    <property type="evidence" value="ECO:0007669"/>
    <property type="project" value="InterPro"/>
</dbReference>
<organism evidence="10 11">
    <name type="scientific">Phytophthora fragariaefolia</name>
    <dbReference type="NCBI Taxonomy" id="1490495"/>
    <lineage>
        <taxon>Eukaryota</taxon>
        <taxon>Sar</taxon>
        <taxon>Stramenopiles</taxon>
        <taxon>Oomycota</taxon>
        <taxon>Peronosporomycetes</taxon>
        <taxon>Peronosporales</taxon>
        <taxon>Peronosporaceae</taxon>
        <taxon>Phytophthora</taxon>
    </lineage>
</organism>
<dbReference type="InterPro" id="IPR000477">
    <property type="entry name" value="RT_dom"/>
</dbReference>
<dbReference type="SUPFAM" id="SSF53098">
    <property type="entry name" value="Ribonuclease H-like"/>
    <property type="match status" value="1"/>
</dbReference>
<dbReference type="AlphaFoldDB" id="A0A9W6U8V3"/>
<dbReference type="InterPro" id="IPR036397">
    <property type="entry name" value="RNaseH_sf"/>
</dbReference>
<evidence type="ECO:0000256" key="6">
    <source>
        <dbReference type="ARBA" id="ARBA00022918"/>
    </source>
</evidence>
<dbReference type="CDD" id="cd01647">
    <property type="entry name" value="RT_LTR"/>
    <property type="match status" value="1"/>
</dbReference>
<evidence type="ECO:0000256" key="3">
    <source>
        <dbReference type="ARBA" id="ARBA00022722"/>
    </source>
</evidence>
<protein>
    <submittedName>
        <fullName evidence="10">Unnamed protein product</fullName>
    </submittedName>
</protein>
<dbReference type="Pfam" id="PF00078">
    <property type="entry name" value="RVT_1"/>
    <property type="match status" value="1"/>
</dbReference>
<accession>A0A9W6U8V3</accession>
<keyword evidence="1" id="KW-0808">Transferase</keyword>
<dbReference type="CDD" id="cd09274">
    <property type="entry name" value="RNase_HI_RT_Ty3"/>
    <property type="match status" value="1"/>
</dbReference>
<evidence type="ECO:0000256" key="7">
    <source>
        <dbReference type="SAM" id="MobiDB-lite"/>
    </source>
</evidence>
<dbReference type="EMBL" id="BSXT01000481">
    <property type="protein sequence ID" value="GMF28513.1"/>
    <property type="molecule type" value="Genomic_DNA"/>
</dbReference>
<dbReference type="PANTHER" id="PTHR37984">
    <property type="entry name" value="PROTEIN CBG26694"/>
    <property type="match status" value="1"/>
</dbReference>
<dbReference type="InterPro" id="IPR012337">
    <property type="entry name" value="RNaseH-like_sf"/>
</dbReference>
<dbReference type="Pfam" id="PF17917">
    <property type="entry name" value="RT_RNaseH"/>
    <property type="match status" value="1"/>
</dbReference>
<evidence type="ECO:0000259" key="9">
    <source>
        <dbReference type="PROSITE" id="PS50994"/>
    </source>
</evidence>
<feature type="domain" description="Integrase catalytic" evidence="9">
    <location>
        <begin position="578"/>
        <end position="745"/>
    </location>
</feature>
<dbReference type="GO" id="GO:0003676">
    <property type="term" value="F:nucleic acid binding"/>
    <property type="evidence" value="ECO:0007669"/>
    <property type="project" value="InterPro"/>
</dbReference>
<evidence type="ECO:0000256" key="5">
    <source>
        <dbReference type="ARBA" id="ARBA00022801"/>
    </source>
</evidence>